<evidence type="ECO:0000313" key="1">
    <source>
        <dbReference type="EMBL" id="KAA6408451.1"/>
    </source>
</evidence>
<dbReference type="Proteomes" id="UP000324767">
    <property type="component" value="Unassembled WGS sequence"/>
</dbReference>
<reference evidence="1 2" key="1">
    <citation type="submission" date="2019-09" db="EMBL/GenBank/DDBJ databases">
        <title>The hologenome of the rock-dwelling lichen Lasallia pustulata.</title>
        <authorList>
            <person name="Greshake Tzovaras B."/>
            <person name="Segers F."/>
            <person name="Bicker A."/>
            <person name="Dal Grande F."/>
            <person name="Otte J."/>
            <person name="Hankeln T."/>
            <person name="Schmitt I."/>
            <person name="Ebersberger I."/>
        </authorList>
    </citation>
    <scope>NUCLEOTIDE SEQUENCE [LARGE SCALE GENOMIC DNA]</scope>
    <source>
        <strain evidence="1">A1-1</strain>
    </source>
</reference>
<dbReference type="AlphaFoldDB" id="A0A5M8PGH1"/>
<name>A0A5M8PGH1_9LECA</name>
<protein>
    <submittedName>
        <fullName evidence="1">Uncharacterized protein</fullName>
    </submittedName>
</protein>
<dbReference type="EMBL" id="VXIT01000013">
    <property type="protein sequence ID" value="KAA6408451.1"/>
    <property type="molecule type" value="Genomic_DNA"/>
</dbReference>
<sequence>MTQRFPLAARLWRVLSRALNKPITPKAPATDVTSEIPSAGIQIPEEGANRDYASFYRGTGNIPQFGLRVTRGCRRTWL</sequence>
<evidence type="ECO:0000313" key="2">
    <source>
        <dbReference type="Proteomes" id="UP000324767"/>
    </source>
</evidence>
<gene>
    <name evidence="1" type="ORF">FRX48_07533</name>
</gene>
<accession>A0A5M8PGH1</accession>
<comment type="caution">
    <text evidence="1">The sequence shown here is derived from an EMBL/GenBank/DDBJ whole genome shotgun (WGS) entry which is preliminary data.</text>
</comment>
<organism evidence="1 2">
    <name type="scientific">Lasallia pustulata</name>
    <dbReference type="NCBI Taxonomy" id="136370"/>
    <lineage>
        <taxon>Eukaryota</taxon>
        <taxon>Fungi</taxon>
        <taxon>Dikarya</taxon>
        <taxon>Ascomycota</taxon>
        <taxon>Pezizomycotina</taxon>
        <taxon>Lecanoromycetes</taxon>
        <taxon>OSLEUM clade</taxon>
        <taxon>Umbilicariomycetidae</taxon>
        <taxon>Umbilicariales</taxon>
        <taxon>Umbilicariaceae</taxon>
        <taxon>Lasallia</taxon>
    </lineage>
</organism>
<proteinExistence type="predicted"/>